<dbReference type="PANTHER" id="PTHR10146">
    <property type="entry name" value="PROLINE SYNTHETASE CO-TRANSCRIBED BACTERIAL HOMOLOG PROTEIN"/>
    <property type="match status" value="1"/>
</dbReference>
<keyword evidence="1 2" id="KW-0663">Pyridoxal phosphate</keyword>
<comment type="similarity">
    <text evidence="2 4">Belongs to the pyridoxal phosphate-binding protein YggS/PROSC family.</text>
</comment>
<evidence type="ECO:0000313" key="7">
    <source>
        <dbReference type="Proteomes" id="UP000252167"/>
    </source>
</evidence>
<dbReference type="InterPro" id="IPR001608">
    <property type="entry name" value="Ala_racemase_N"/>
</dbReference>
<comment type="caution">
    <text evidence="6">The sequence shown here is derived from an EMBL/GenBank/DDBJ whole genome shotgun (WGS) entry which is preliminary data.</text>
</comment>
<evidence type="ECO:0000256" key="2">
    <source>
        <dbReference type="HAMAP-Rule" id="MF_02087"/>
    </source>
</evidence>
<dbReference type="InterPro" id="IPR029066">
    <property type="entry name" value="PLP-binding_barrel"/>
</dbReference>
<name>A0A365YN16_9MICC</name>
<feature type="domain" description="Alanine racemase N-terminal" evidence="5">
    <location>
        <begin position="19"/>
        <end position="242"/>
    </location>
</feature>
<evidence type="ECO:0000256" key="1">
    <source>
        <dbReference type="ARBA" id="ARBA00022898"/>
    </source>
</evidence>
<gene>
    <name evidence="6" type="ORF">C1H84_01120</name>
</gene>
<proteinExistence type="inferred from homology"/>
<dbReference type="SUPFAM" id="SSF51419">
    <property type="entry name" value="PLP-binding barrel"/>
    <property type="match status" value="1"/>
</dbReference>
<dbReference type="AlphaFoldDB" id="A0A365YN16"/>
<feature type="modified residue" description="N6-(pyridoxal phosphate)lysine" evidence="2 3">
    <location>
        <position position="48"/>
    </location>
</feature>
<dbReference type="RefSeq" id="WP_113606327.1">
    <property type="nucleotide sequence ID" value="NZ_JBNBOD010000001.1"/>
</dbReference>
<organism evidence="6 7">
    <name type="scientific">Glutamicibacter soli</name>
    <dbReference type="NCBI Taxonomy" id="453836"/>
    <lineage>
        <taxon>Bacteria</taxon>
        <taxon>Bacillati</taxon>
        <taxon>Actinomycetota</taxon>
        <taxon>Actinomycetes</taxon>
        <taxon>Micrococcales</taxon>
        <taxon>Micrococcaceae</taxon>
        <taxon>Glutamicibacter</taxon>
    </lineage>
</organism>
<dbReference type="Proteomes" id="UP000252167">
    <property type="component" value="Unassembled WGS sequence"/>
</dbReference>
<reference evidence="6 7" key="1">
    <citation type="submission" date="2018-01" db="EMBL/GenBank/DDBJ databases">
        <title>Glutamicibacter soli strain NHPC-3 Whole genome sequence and assembly.</title>
        <authorList>
            <person name="Choudhury P."/>
            <person name="Gupta D."/>
            <person name="Sengupta K."/>
            <person name="Jawed A."/>
            <person name="Sultana N."/>
            <person name="Saha P."/>
        </authorList>
    </citation>
    <scope>NUCLEOTIDE SEQUENCE [LARGE SCALE GENOMIC DNA]</scope>
    <source>
        <strain evidence="6 7">NHPC-3</strain>
    </source>
</reference>
<evidence type="ECO:0000313" key="6">
    <source>
        <dbReference type="EMBL" id="RBM03939.1"/>
    </source>
</evidence>
<dbReference type="CDD" id="cd00635">
    <property type="entry name" value="PLPDE_III_YBL036c_like"/>
    <property type="match status" value="1"/>
</dbReference>
<evidence type="ECO:0000256" key="3">
    <source>
        <dbReference type="PIRSR" id="PIRSR004848-1"/>
    </source>
</evidence>
<dbReference type="FunFam" id="3.20.20.10:FF:000018">
    <property type="entry name" value="Pyridoxal phosphate homeostasis protein"/>
    <property type="match status" value="1"/>
</dbReference>
<dbReference type="NCBIfam" id="TIGR00044">
    <property type="entry name" value="YggS family pyridoxal phosphate-dependent enzyme"/>
    <property type="match status" value="1"/>
</dbReference>
<comment type="function">
    <text evidence="2">Pyridoxal 5'-phosphate (PLP)-binding protein, which is involved in PLP homeostasis.</text>
</comment>
<protein>
    <recommendedName>
        <fullName evidence="2">Pyridoxal phosphate homeostasis protein</fullName>
        <shortName evidence="2">PLP homeostasis protein</shortName>
    </recommendedName>
</protein>
<dbReference type="GO" id="GO:0030170">
    <property type="term" value="F:pyridoxal phosphate binding"/>
    <property type="evidence" value="ECO:0007669"/>
    <property type="project" value="UniProtKB-UniRule"/>
</dbReference>
<keyword evidence="7" id="KW-1185">Reference proteome</keyword>
<dbReference type="PANTHER" id="PTHR10146:SF14">
    <property type="entry name" value="PYRIDOXAL PHOSPHATE HOMEOSTASIS PROTEIN"/>
    <property type="match status" value="1"/>
</dbReference>
<dbReference type="PIRSF" id="PIRSF004848">
    <property type="entry name" value="YBL036c_PLPDEIII"/>
    <property type="match status" value="1"/>
</dbReference>
<evidence type="ECO:0000256" key="4">
    <source>
        <dbReference type="RuleBase" id="RU004514"/>
    </source>
</evidence>
<dbReference type="Pfam" id="PF01168">
    <property type="entry name" value="Ala_racemase_N"/>
    <property type="match status" value="1"/>
</dbReference>
<dbReference type="HAMAP" id="MF_02087">
    <property type="entry name" value="PLP_homeostasis"/>
    <property type="match status" value="1"/>
</dbReference>
<dbReference type="Gene3D" id="3.20.20.10">
    <property type="entry name" value="Alanine racemase"/>
    <property type="match status" value="1"/>
</dbReference>
<dbReference type="InterPro" id="IPR011078">
    <property type="entry name" value="PyrdxlP_homeostasis"/>
</dbReference>
<comment type="cofactor">
    <cofactor evidence="3">
        <name>pyridoxal 5'-phosphate</name>
        <dbReference type="ChEBI" id="CHEBI:597326"/>
    </cofactor>
</comment>
<evidence type="ECO:0000259" key="5">
    <source>
        <dbReference type="Pfam" id="PF01168"/>
    </source>
</evidence>
<sequence>MTSQPAAAHAATTEDFSHNLAAVRERIARAARSVGRDPESVRLLPVTKTIPAERLRLAIAAGVDTLGENKVQEAQAKHEEFKQDYPHLRYSVIGPLQRNKAKFVAQFADEFHALDSLRLAETLQSRLEAEDRHLDVFIQVNTSGEESKSGIEAAEAAGLLAALKPLDRLKPVGLMTMAANTSDESSIRASFTLLRETLAELQAAGAPEGFTQLSMGMSGDFEIAIQEGATVVRVGQGIFGARQVPRLGIPGRLQARQRRCGTSSV</sequence>
<accession>A0A365YN16</accession>
<dbReference type="EMBL" id="POAF01000001">
    <property type="protein sequence ID" value="RBM03939.1"/>
    <property type="molecule type" value="Genomic_DNA"/>
</dbReference>